<name>A0ABT7GXJ0_9ACTN</name>
<dbReference type="RefSeq" id="WP_285344061.1">
    <property type="nucleotide sequence ID" value="NZ_JASITI010000029.1"/>
</dbReference>
<evidence type="ECO:0000313" key="1">
    <source>
        <dbReference type="EMBL" id="MDK9498332.1"/>
    </source>
</evidence>
<reference evidence="1 2" key="1">
    <citation type="submission" date="2023-05" db="EMBL/GenBank/DDBJ databases">
        <title>Sequencing and Assembly of Streptomyces sp. NP73.</title>
        <authorList>
            <person name="Konwar A.N."/>
            <person name="Saikia K."/>
            <person name="Thakur D."/>
        </authorList>
    </citation>
    <scope>NUCLEOTIDE SEQUENCE [LARGE SCALE GENOMIC DNA]</scope>
    <source>
        <strain evidence="1 2">NP73</strain>
    </source>
</reference>
<organism evidence="1 2">
    <name type="scientific">Streptomyces katrae</name>
    <dbReference type="NCBI Taxonomy" id="68223"/>
    <lineage>
        <taxon>Bacteria</taxon>
        <taxon>Bacillati</taxon>
        <taxon>Actinomycetota</taxon>
        <taxon>Actinomycetes</taxon>
        <taxon>Kitasatosporales</taxon>
        <taxon>Streptomycetaceae</taxon>
        <taxon>Streptomyces</taxon>
    </lineage>
</organism>
<evidence type="ECO:0000313" key="2">
    <source>
        <dbReference type="Proteomes" id="UP001223390"/>
    </source>
</evidence>
<accession>A0ABT7GXJ0</accession>
<keyword evidence="2" id="KW-1185">Reference proteome</keyword>
<sequence>MLGWSITLWRGTPEERDRATPEEREAATLAYWVVGLYGLDWLTELVKAGRAEELWRSGYPSRYTALAGDVLPLFTDAAPPGSGGSGTGRAPFDVRLHPDRIAACPADQTLTIDAWDQS</sequence>
<proteinExistence type="predicted"/>
<gene>
    <name evidence="1" type="ORF">QEZ40_003283</name>
</gene>
<dbReference type="Proteomes" id="UP001223390">
    <property type="component" value="Unassembled WGS sequence"/>
</dbReference>
<comment type="caution">
    <text evidence="1">The sequence shown here is derived from an EMBL/GenBank/DDBJ whole genome shotgun (WGS) entry which is preliminary data.</text>
</comment>
<dbReference type="EMBL" id="JASITI010000029">
    <property type="protein sequence ID" value="MDK9498332.1"/>
    <property type="molecule type" value="Genomic_DNA"/>
</dbReference>
<protein>
    <submittedName>
        <fullName evidence="1">Uncharacterized protein</fullName>
    </submittedName>
</protein>